<keyword evidence="3 10" id="KW-0328">Glycosyltransferase</keyword>
<comment type="caution">
    <text evidence="11">The sequence shown here is derived from an EMBL/GenBank/DDBJ whole genome shotgun (WGS) entry which is preliminary data.</text>
</comment>
<evidence type="ECO:0000313" key="11">
    <source>
        <dbReference type="EMBL" id="CAG5130546.1"/>
    </source>
</evidence>
<reference evidence="11" key="1">
    <citation type="submission" date="2021-04" db="EMBL/GenBank/DDBJ databases">
        <authorList>
            <consortium name="Molecular Ecology Group"/>
        </authorList>
    </citation>
    <scope>NUCLEOTIDE SEQUENCE</scope>
</reference>
<name>A0A8S3ZTK1_9EUPU</name>
<evidence type="ECO:0000256" key="4">
    <source>
        <dbReference type="ARBA" id="ARBA00022679"/>
    </source>
</evidence>
<dbReference type="Gene3D" id="3.90.550.50">
    <property type="match status" value="1"/>
</dbReference>
<evidence type="ECO:0000256" key="5">
    <source>
        <dbReference type="ARBA" id="ARBA00022692"/>
    </source>
</evidence>
<evidence type="ECO:0000256" key="6">
    <source>
        <dbReference type="ARBA" id="ARBA00022968"/>
    </source>
</evidence>
<dbReference type="EC" id="2.4.1.-" evidence="10"/>
<proteinExistence type="inferred from homology"/>
<keyword evidence="4" id="KW-0808">Transferase</keyword>
<evidence type="ECO:0000256" key="1">
    <source>
        <dbReference type="ARBA" id="ARBA00004323"/>
    </source>
</evidence>
<dbReference type="Proteomes" id="UP000678393">
    <property type="component" value="Unassembled WGS sequence"/>
</dbReference>
<dbReference type="GO" id="GO:0016758">
    <property type="term" value="F:hexosyltransferase activity"/>
    <property type="evidence" value="ECO:0007669"/>
    <property type="project" value="InterPro"/>
</dbReference>
<comment type="subcellular location">
    <subcellularLocation>
        <location evidence="1 10">Golgi apparatus membrane</location>
        <topology evidence="1 10">Single-pass type II membrane protein</topology>
    </subcellularLocation>
</comment>
<dbReference type="PANTHER" id="PTHR11214">
    <property type="entry name" value="BETA-1,3-N-ACETYLGLUCOSAMINYLTRANSFERASE"/>
    <property type="match status" value="1"/>
</dbReference>
<sequence length="370" mass="43686">MAYDSVHIRACRHVGPFGLFLKKHINIISLMQFVVCIFFLLLMKLFEISLRDLLEENSMFLRLLGAKRWSFTNSTSRVTIYASDEETNSLLETRDMCGDVSGYDALVIVHTAVTHFQHRQRYRDTYGNFDFTRPYRLKIVFFLGLPSDPSLQSEILRENTQDGDTVQGNFTDTYRNLTYKAVMAYRWVSQNCRRVKVILKMDDDVILDVHRFFEEFVLPPIYQQELIFCHIWTLAEVERTGKWGISLQDYRGEYYPPYCSGFIVVVMPAIVEDLYETARDTPFLWLDDVFIYGVVRQEMRDVQLVNLDEVAFREEHYKACYKQYGYRCKYWATVLPEGQEFISMLLSLRAERLRVWGPEKPKTDNYTAML</sequence>
<dbReference type="AlphaFoldDB" id="A0A8S3ZTK1"/>
<dbReference type="Pfam" id="PF01762">
    <property type="entry name" value="Galactosyl_T"/>
    <property type="match status" value="1"/>
</dbReference>
<evidence type="ECO:0000256" key="10">
    <source>
        <dbReference type="RuleBase" id="RU363063"/>
    </source>
</evidence>
<evidence type="ECO:0000256" key="9">
    <source>
        <dbReference type="ARBA" id="ARBA00023136"/>
    </source>
</evidence>
<comment type="similarity">
    <text evidence="2 10">Belongs to the glycosyltransferase 31 family.</text>
</comment>
<dbReference type="OrthoDB" id="115198at2759"/>
<keyword evidence="12" id="KW-1185">Reference proteome</keyword>
<evidence type="ECO:0000256" key="7">
    <source>
        <dbReference type="ARBA" id="ARBA00022989"/>
    </source>
</evidence>
<evidence type="ECO:0000313" key="12">
    <source>
        <dbReference type="Proteomes" id="UP000678393"/>
    </source>
</evidence>
<keyword evidence="8 10" id="KW-0333">Golgi apparatus</keyword>
<evidence type="ECO:0000256" key="3">
    <source>
        <dbReference type="ARBA" id="ARBA00022676"/>
    </source>
</evidence>
<dbReference type="InterPro" id="IPR002659">
    <property type="entry name" value="Glyco_trans_31"/>
</dbReference>
<protein>
    <recommendedName>
        <fullName evidence="10">Hexosyltransferase</fullName>
        <ecNumber evidence="10">2.4.1.-</ecNumber>
    </recommendedName>
</protein>
<evidence type="ECO:0000256" key="2">
    <source>
        <dbReference type="ARBA" id="ARBA00008661"/>
    </source>
</evidence>
<accession>A0A8S3ZTK1</accession>
<dbReference type="GO" id="GO:0000139">
    <property type="term" value="C:Golgi membrane"/>
    <property type="evidence" value="ECO:0007669"/>
    <property type="project" value="UniProtKB-SubCell"/>
</dbReference>
<feature type="transmembrane region" description="Helical" evidence="10">
    <location>
        <begin position="25"/>
        <end position="43"/>
    </location>
</feature>
<organism evidence="11 12">
    <name type="scientific">Candidula unifasciata</name>
    <dbReference type="NCBI Taxonomy" id="100452"/>
    <lineage>
        <taxon>Eukaryota</taxon>
        <taxon>Metazoa</taxon>
        <taxon>Spiralia</taxon>
        <taxon>Lophotrochozoa</taxon>
        <taxon>Mollusca</taxon>
        <taxon>Gastropoda</taxon>
        <taxon>Heterobranchia</taxon>
        <taxon>Euthyneura</taxon>
        <taxon>Panpulmonata</taxon>
        <taxon>Eupulmonata</taxon>
        <taxon>Stylommatophora</taxon>
        <taxon>Helicina</taxon>
        <taxon>Helicoidea</taxon>
        <taxon>Geomitridae</taxon>
        <taxon>Candidula</taxon>
    </lineage>
</organism>
<keyword evidence="7 10" id="KW-1133">Transmembrane helix</keyword>
<gene>
    <name evidence="11" type="ORF">CUNI_LOCUS16104</name>
</gene>
<keyword evidence="9 10" id="KW-0472">Membrane</keyword>
<evidence type="ECO:0000256" key="8">
    <source>
        <dbReference type="ARBA" id="ARBA00023034"/>
    </source>
</evidence>
<keyword evidence="5 10" id="KW-0812">Transmembrane</keyword>
<dbReference type="GO" id="GO:0006493">
    <property type="term" value="P:protein O-linked glycosylation"/>
    <property type="evidence" value="ECO:0007669"/>
    <property type="project" value="TreeGrafter"/>
</dbReference>
<dbReference type="PANTHER" id="PTHR11214:SF376">
    <property type="entry name" value="HEXOSYLTRANSFERASE"/>
    <property type="match status" value="1"/>
</dbReference>
<keyword evidence="6 10" id="KW-0735">Signal-anchor</keyword>
<dbReference type="EMBL" id="CAJHNH020004101">
    <property type="protein sequence ID" value="CAG5130546.1"/>
    <property type="molecule type" value="Genomic_DNA"/>
</dbReference>